<organism evidence="1 2">
    <name type="scientific">Musa balbisiana</name>
    <name type="common">Banana</name>
    <dbReference type="NCBI Taxonomy" id="52838"/>
    <lineage>
        <taxon>Eukaryota</taxon>
        <taxon>Viridiplantae</taxon>
        <taxon>Streptophyta</taxon>
        <taxon>Embryophyta</taxon>
        <taxon>Tracheophyta</taxon>
        <taxon>Spermatophyta</taxon>
        <taxon>Magnoliopsida</taxon>
        <taxon>Liliopsida</taxon>
        <taxon>Zingiberales</taxon>
        <taxon>Musaceae</taxon>
        <taxon>Musa</taxon>
    </lineage>
</organism>
<evidence type="ECO:0000313" key="1">
    <source>
        <dbReference type="EMBL" id="THU67842.1"/>
    </source>
</evidence>
<dbReference type="AlphaFoldDB" id="A0A4S8JZP3"/>
<evidence type="ECO:0008006" key="3">
    <source>
        <dbReference type="Google" id="ProtNLM"/>
    </source>
</evidence>
<reference evidence="1 2" key="1">
    <citation type="journal article" date="2019" name="Nat. Plants">
        <title>Genome sequencing of Musa balbisiana reveals subgenome evolution and function divergence in polyploid bananas.</title>
        <authorList>
            <person name="Yao X."/>
        </authorList>
    </citation>
    <scope>NUCLEOTIDE SEQUENCE [LARGE SCALE GENOMIC DNA]</scope>
    <source>
        <strain evidence="2">cv. DH-PKW</strain>
        <tissue evidence="1">Leaves</tissue>
    </source>
</reference>
<protein>
    <recommendedName>
        <fullName evidence="3">Coenzyme Q-binding protein COQ10 START domain-containing protein</fullName>
    </recommendedName>
</protein>
<dbReference type="EMBL" id="PYDT01000003">
    <property type="protein sequence ID" value="THU67842.1"/>
    <property type="molecule type" value="Genomic_DNA"/>
</dbReference>
<evidence type="ECO:0000313" key="2">
    <source>
        <dbReference type="Proteomes" id="UP000317650"/>
    </source>
</evidence>
<accession>A0A4S8JZP3</accession>
<keyword evidence="2" id="KW-1185">Reference proteome</keyword>
<dbReference type="STRING" id="52838.A0A4S8JZP3"/>
<proteinExistence type="predicted"/>
<dbReference type="InterPro" id="IPR047137">
    <property type="entry name" value="ORF3"/>
</dbReference>
<sequence length="175" mass="19568">MSSAACISLGPTPLSHLKNAEKGAAFSLASVSGAGFRPSPNALFLRIPTRPSRRKPSPRRTAVRPFSPVMEWQDCRYSNEPSLAHFLPIPNQKIHWRSLEGLPNRRLLSYTSDPGKLHLHEFASIYVKLTVSYEIPEILIPVASALKPFLEGLLAQGLERFAKVAKEYQRKIPLR</sequence>
<comment type="caution">
    <text evidence="1">The sequence shown here is derived from an EMBL/GenBank/DDBJ whole genome shotgun (WGS) entry which is preliminary data.</text>
</comment>
<dbReference type="Proteomes" id="UP000317650">
    <property type="component" value="Chromosome 5"/>
</dbReference>
<dbReference type="PANTHER" id="PTHR33824:SF7">
    <property type="entry name" value="POLYKETIDE CYCLASE_DEHYDRASE AND LIPID TRANSPORT SUPERFAMILY PROTEIN"/>
    <property type="match status" value="1"/>
</dbReference>
<gene>
    <name evidence="1" type="ORF">C4D60_Mb05t28950</name>
</gene>
<dbReference type="PANTHER" id="PTHR33824">
    <property type="entry name" value="POLYKETIDE CYCLASE/DEHYDRASE AND LIPID TRANSPORT SUPERFAMILY PROTEIN"/>
    <property type="match status" value="1"/>
</dbReference>
<name>A0A4S8JZP3_MUSBA</name>